<dbReference type="AlphaFoldDB" id="A0A820I279"/>
<proteinExistence type="predicted"/>
<dbReference type="EMBL" id="CAJOBD010036226">
    <property type="protein sequence ID" value="CAF4302895.1"/>
    <property type="molecule type" value="Genomic_DNA"/>
</dbReference>
<feature type="non-terminal residue" evidence="2">
    <location>
        <position position="1"/>
    </location>
</feature>
<reference evidence="2" key="1">
    <citation type="submission" date="2021-02" db="EMBL/GenBank/DDBJ databases">
        <authorList>
            <person name="Nowell W R."/>
        </authorList>
    </citation>
    <scope>NUCLEOTIDE SEQUENCE</scope>
</reference>
<name>A0A820I279_9BILA</name>
<comment type="caution">
    <text evidence="2">The sequence shown here is derived from an EMBL/GenBank/DDBJ whole genome shotgun (WGS) entry which is preliminary data.</text>
</comment>
<evidence type="ECO:0000313" key="3">
    <source>
        <dbReference type="Proteomes" id="UP000663836"/>
    </source>
</evidence>
<evidence type="ECO:0000256" key="1">
    <source>
        <dbReference type="SAM" id="MobiDB-lite"/>
    </source>
</evidence>
<organism evidence="2 3">
    <name type="scientific">Rotaria sordida</name>
    <dbReference type="NCBI Taxonomy" id="392033"/>
    <lineage>
        <taxon>Eukaryota</taxon>
        <taxon>Metazoa</taxon>
        <taxon>Spiralia</taxon>
        <taxon>Gnathifera</taxon>
        <taxon>Rotifera</taxon>
        <taxon>Eurotatoria</taxon>
        <taxon>Bdelloidea</taxon>
        <taxon>Philodinida</taxon>
        <taxon>Philodinidae</taxon>
        <taxon>Rotaria</taxon>
    </lineage>
</organism>
<sequence>TQPTNDEIVTDGATAMANGDASSSH</sequence>
<protein>
    <submittedName>
        <fullName evidence="2">Uncharacterized protein</fullName>
    </submittedName>
</protein>
<gene>
    <name evidence="2" type="ORF">JBS370_LOCUS40447</name>
</gene>
<evidence type="ECO:0000313" key="2">
    <source>
        <dbReference type="EMBL" id="CAF4302895.1"/>
    </source>
</evidence>
<feature type="region of interest" description="Disordered" evidence="1">
    <location>
        <begin position="1"/>
        <end position="25"/>
    </location>
</feature>
<accession>A0A820I279</accession>
<dbReference type="Proteomes" id="UP000663836">
    <property type="component" value="Unassembled WGS sequence"/>
</dbReference>